<reference evidence="2" key="1">
    <citation type="submission" date="2023-06" db="EMBL/GenBank/DDBJ databases">
        <title>Conoideocrella luteorostrata (Hypocreales: Clavicipitaceae), a potential biocontrol fungus for elongate hemlock scale in United States Christmas tree production areas.</title>
        <authorList>
            <person name="Barrett H."/>
            <person name="Lovett B."/>
            <person name="Macias A.M."/>
            <person name="Stajich J.E."/>
            <person name="Kasson M.T."/>
        </authorList>
    </citation>
    <scope>NUCLEOTIDE SEQUENCE</scope>
    <source>
        <strain evidence="2">ARSEF 14590</strain>
    </source>
</reference>
<evidence type="ECO:0000256" key="1">
    <source>
        <dbReference type="SAM" id="MobiDB-lite"/>
    </source>
</evidence>
<keyword evidence="3" id="KW-1185">Reference proteome</keyword>
<comment type="caution">
    <text evidence="2">The sequence shown here is derived from an EMBL/GenBank/DDBJ whole genome shotgun (WGS) entry which is preliminary data.</text>
</comment>
<protein>
    <submittedName>
        <fullName evidence="2">Uncharacterized protein</fullName>
    </submittedName>
</protein>
<evidence type="ECO:0000313" key="2">
    <source>
        <dbReference type="EMBL" id="KAK2593624.1"/>
    </source>
</evidence>
<dbReference type="AlphaFoldDB" id="A0AAJ0FVS2"/>
<proteinExistence type="predicted"/>
<gene>
    <name evidence="2" type="ORF">QQS21_008672</name>
</gene>
<dbReference type="Proteomes" id="UP001251528">
    <property type="component" value="Unassembled WGS sequence"/>
</dbReference>
<organism evidence="2 3">
    <name type="scientific">Conoideocrella luteorostrata</name>
    <dbReference type="NCBI Taxonomy" id="1105319"/>
    <lineage>
        <taxon>Eukaryota</taxon>
        <taxon>Fungi</taxon>
        <taxon>Dikarya</taxon>
        <taxon>Ascomycota</taxon>
        <taxon>Pezizomycotina</taxon>
        <taxon>Sordariomycetes</taxon>
        <taxon>Hypocreomycetidae</taxon>
        <taxon>Hypocreales</taxon>
        <taxon>Clavicipitaceae</taxon>
        <taxon>Conoideocrella</taxon>
    </lineage>
</organism>
<evidence type="ECO:0000313" key="3">
    <source>
        <dbReference type="Proteomes" id="UP001251528"/>
    </source>
</evidence>
<accession>A0AAJ0FVS2</accession>
<name>A0AAJ0FVS2_9HYPO</name>
<dbReference type="EMBL" id="JASWJB010000203">
    <property type="protein sequence ID" value="KAK2593624.1"/>
    <property type="molecule type" value="Genomic_DNA"/>
</dbReference>
<feature type="compositionally biased region" description="Polar residues" evidence="1">
    <location>
        <begin position="1"/>
        <end position="14"/>
    </location>
</feature>
<sequence>MSDSQPVKTDSFQELSIPPPGLYEDDLSEDTVLLVPFEIYNAASGYLSTGGDQDASVDPESTCKEEGETYANLIAHSRVRASLKRPLRLCNFFGAPACLMVLEIQTFDDEHYHRIRRLLRFKSVDVSVEFEDSGGRFKMAPEIVMFCPESFTGKSTEVKHEFSNTFGAGIGMMSGSLVEPVVNMRRQHNTQFIESCNVKVIGRTLRDGDKTTIVKWQVKEDAALRQGVPEQLRFAIAVTYNVERAFKMRFGFTANLGFNDVEFRVKKKATAMSVTIDPGKLKQQVLSDAHGQKHGEAWYCKEDDSELTPTSLEDRTNLRGSTVGYVTKEGFT</sequence>
<feature type="region of interest" description="Disordered" evidence="1">
    <location>
        <begin position="1"/>
        <end position="21"/>
    </location>
</feature>